<name>A0AC61NPU9_9BACT</name>
<dbReference type="EMBL" id="CP081303">
    <property type="protein sequence ID" value="QZE15379.1"/>
    <property type="molecule type" value="Genomic_DNA"/>
</dbReference>
<accession>A0AC61NPU9</accession>
<dbReference type="Proteomes" id="UP000826212">
    <property type="component" value="Chromosome"/>
</dbReference>
<gene>
    <name evidence="1" type="ORF">K4L44_05970</name>
</gene>
<protein>
    <submittedName>
        <fullName evidence="1">Site-specific integrase</fullName>
    </submittedName>
</protein>
<reference evidence="1" key="1">
    <citation type="submission" date="2021-08" db="EMBL/GenBank/DDBJ databases">
        <title>Novel anaerobic bacterium isolated from sea squirt in East Sea, Republic of Korea.</title>
        <authorList>
            <person name="Nguyen T.H."/>
            <person name="Li Z."/>
            <person name="Lee Y.-J."/>
            <person name="Ko J."/>
            <person name="Kim S.-G."/>
        </authorList>
    </citation>
    <scope>NUCLEOTIDE SEQUENCE</scope>
    <source>
        <strain evidence="1">KCTC 25031</strain>
    </source>
</reference>
<proteinExistence type="predicted"/>
<evidence type="ECO:0000313" key="2">
    <source>
        <dbReference type="Proteomes" id="UP000826212"/>
    </source>
</evidence>
<sequence length="386" mass="45141">MKARYSYIYNRKNKLNKQGTALIQICVYFKSRQRAYISTGIYIRPEEWNDKDKCICKNPNSIKMNHQIRSLRNRIEDKEMELLDRGACLSPQILEEFLLIKQSGNRYDFIQFCENYNKKDNSVTVGTYKARNTGIANIKKHNKMRVWADINLKNIVGFDNYLHKQGYKIATIGKQHSYLKLFINAAIKEGYLNPHENPYMHFKICKKDHSEVPRYIKPEEIEKIKAVALPYETGELSKDLFLFSCYTGIAYSDVMTLTQENLLEINNRPVIKKKRQKTKEEFIVPILLLPQHILKKYKDNERETLFPSISNQKYNKNLKRIADAAGIKEKLTTHVARHTFASIFLNSGGRIETLQRILGHADINSTQVYAKIFDETVLNEMDLIEK</sequence>
<keyword evidence="2" id="KW-1185">Reference proteome</keyword>
<organism evidence="1 2">
    <name type="scientific">Halosquirtibacter laminarini</name>
    <dbReference type="NCBI Taxonomy" id="3374600"/>
    <lineage>
        <taxon>Bacteria</taxon>
        <taxon>Pseudomonadati</taxon>
        <taxon>Bacteroidota</taxon>
        <taxon>Bacteroidia</taxon>
        <taxon>Marinilabiliales</taxon>
        <taxon>Prolixibacteraceae</taxon>
        <taxon>Halosquirtibacter</taxon>
    </lineage>
</organism>
<evidence type="ECO:0000313" key="1">
    <source>
        <dbReference type="EMBL" id="QZE15379.1"/>
    </source>
</evidence>